<feature type="compositionally biased region" description="Low complexity" evidence="1">
    <location>
        <begin position="274"/>
        <end position="287"/>
    </location>
</feature>
<feature type="compositionally biased region" description="Low complexity" evidence="1">
    <location>
        <begin position="9"/>
        <end position="20"/>
    </location>
</feature>
<dbReference type="EMBL" id="JABBWK010000012">
    <property type="protein sequence ID" value="KAG1903565.1"/>
    <property type="molecule type" value="Genomic_DNA"/>
</dbReference>
<evidence type="ECO:0000313" key="2">
    <source>
        <dbReference type="EMBL" id="KAG1903565.1"/>
    </source>
</evidence>
<protein>
    <submittedName>
        <fullName evidence="2">Uncharacterized protein</fullName>
    </submittedName>
</protein>
<accession>A0AAD4EC63</accession>
<feature type="compositionally biased region" description="Pro residues" evidence="1">
    <location>
        <begin position="313"/>
        <end position="324"/>
    </location>
</feature>
<comment type="caution">
    <text evidence="2">The sequence shown here is derived from an EMBL/GenBank/DDBJ whole genome shotgun (WGS) entry which is preliminary data.</text>
</comment>
<name>A0AAD4EC63_9AGAM</name>
<feature type="region of interest" description="Disordered" evidence="1">
    <location>
        <begin position="469"/>
        <end position="521"/>
    </location>
</feature>
<dbReference type="RefSeq" id="XP_041229140.1">
    <property type="nucleotide sequence ID" value="XM_041376729.1"/>
</dbReference>
<feature type="compositionally biased region" description="Low complexity" evidence="1">
    <location>
        <begin position="475"/>
        <end position="486"/>
    </location>
</feature>
<feature type="region of interest" description="Disordered" evidence="1">
    <location>
        <begin position="91"/>
        <end position="110"/>
    </location>
</feature>
<dbReference type="AlphaFoldDB" id="A0AAD4EC63"/>
<reference evidence="2" key="1">
    <citation type="journal article" date="2020" name="New Phytol.">
        <title>Comparative genomics reveals dynamic genome evolution in host specialist ectomycorrhizal fungi.</title>
        <authorList>
            <person name="Lofgren L.A."/>
            <person name="Nguyen N.H."/>
            <person name="Vilgalys R."/>
            <person name="Ruytinx J."/>
            <person name="Liao H.L."/>
            <person name="Branco S."/>
            <person name="Kuo A."/>
            <person name="LaButti K."/>
            <person name="Lipzen A."/>
            <person name="Andreopoulos W."/>
            <person name="Pangilinan J."/>
            <person name="Riley R."/>
            <person name="Hundley H."/>
            <person name="Na H."/>
            <person name="Barry K."/>
            <person name="Grigoriev I.V."/>
            <person name="Stajich J.E."/>
            <person name="Kennedy P.G."/>
        </authorList>
    </citation>
    <scope>NUCLEOTIDE SEQUENCE</scope>
    <source>
        <strain evidence="2">FC203</strain>
    </source>
</reference>
<feature type="region of interest" description="Disordered" evidence="1">
    <location>
        <begin position="1"/>
        <end position="20"/>
    </location>
</feature>
<evidence type="ECO:0000313" key="3">
    <source>
        <dbReference type="Proteomes" id="UP001195769"/>
    </source>
</evidence>
<feature type="compositionally biased region" description="Polar residues" evidence="1">
    <location>
        <begin position="443"/>
        <end position="452"/>
    </location>
</feature>
<gene>
    <name evidence="2" type="ORF">F5891DRAFT_977675</name>
</gene>
<keyword evidence="3" id="KW-1185">Reference proteome</keyword>
<organism evidence="2 3">
    <name type="scientific">Suillus fuscotomentosus</name>
    <dbReference type="NCBI Taxonomy" id="1912939"/>
    <lineage>
        <taxon>Eukaryota</taxon>
        <taxon>Fungi</taxon>
        <taxon>Dikarya</taxon>
        <taxon>Basidiomycota</taxon>
        <taxon>Agaricomycotina</taxon>
        <taxon>Agaricomycetes</taxon>
        <taxon>Agaricomycetidae</taxon>
        <taxon>Boletales</taxon>
        <taxon>Suillineae</taxon>
        <taxon>Suillaceae</taxon>
        <taxon>Suillus</taxon>
    </lineage>
</organism>
<dbReference type="Proteomes" id="UP001195769">
    <property type="component" value="Unassembled WGS sequence"/>
</dbReference>
<proteinExistence type="predicted"/>
<feature type="compositionally biased region" description="Low complexity" evidence="1">
    <location>
        <begin position="301"/>
        <end position="312"/>
    </location>
</feature>
<feature type="region of interest" description="Disordered" evidence="1">
    <location>
        <begin position="224"/>
        <end position="349"/>
    </location>
</feature>
<feature type="compositionally biased region" description="Low complexity" evidence="1">
    <location>
        <begin position="495"/>
        <end position="520"/>
    </location>
</feature>
<feature type="region of interest" description="Disordered" evidence="1">
    <location>
        <begin position="25"/>
        <end position="59"/>
    </location>
</feature>
<feature type="region of interest" description="Disordered" evidence="1">
    <location>
        <begin position="412"/>
        <end position="452"/>
    </location>
</feature>
<evidence type="ECO:0000256" key="1">
    <source>
        <dbReference type="SAM" id="MobiDB-lite"/>
    </source>
</evidence>
<dbReference type="GeneID" id="64671027"/>
<sequence length="634" mass="68708">MPALRPQLRRSAQLQIQSQIISPRRCKTGLKFMEPPPAPPARGKGKRGRGGKDRATTSPTISISWQAVPQRTNRLVDYLIGHPPDCRILFASEKKNPANREAEGRPSGKDKKEIHAVIAKVIFSDDPQYAVLYALNPNKFRDSVYNRIVVLHTKFHDIRAEFESMGAGIVPIDSETSVNLHRKYEKDFPWYDQLYSIWGSHPSFSAKMSSSKLGVDHMSDLFSLTRPSGGSLRPPASSSTDPGSPMQLGNMPLPNAPAGGVAGSSTGPTYDYLPPNAHAGGATAAAPPTSPQFYHTPPAPNAHAGGATAAAPPTSPFCHTPPAPGGSGGSPSQWNYVPPPPSTHTNSSAGSPVFCYPPLPSGATSHDGTYSPVAHSPTDDYNFDGIYDDNPLAGEMEDLNMDSLDKIIHDDSNTISLDSLPRRRAGKKRQEPPSPPSPTTTSHTQQVPPLTSVQHDRATFKSHVSQVMMHEKSKSGSMASSGSRSLSHSRKPSSSHEPSSQQSSPTAQTSVSTTPASSVSKRLRTEICKQMDALNDDLESIHSDKLTLYQLKNERLMVKLNASRQDKEHRLMREEHMDERTDAAIVHQRMKEAKEVDICLREADAAAFASEADVLCLRIQWAQLNAQGGKPAGT</sequence>
<feature type="compositionally biased region" description="Basic and acidic residues" evidence="1">
    <location>
        <begin position="92"/>
        <end position="110"/>
    </location>
</feature>